<keyword evidence="3" id="KW-0234">DNA repair</keyword>
<protein>
    <submittedName>
        <fullName evidence="5">Putative RecB family exonuclease</fullName>
    </submittedName>
</protein>
<dbReference type="AlphaFoldDB" id="A0A852X450"/>
<keyword evidence="5" id="KW-0269">Exonuclease</keyword>
<dbReference type="Gene3D" id="3.90.320.10">
    <property type="match status" value="1"/>
</dbReference>
<evidence type="ECO:0000256" key="1">
    <source>
        <dbReference type="ARBA" id="ARBA00022763"/>
    </source>
</evidence>
<name>A0A852X450_9MICO</name>
<dbReference type="GO" id="GO:0006281">
    <property type="term" value="P:DNA repair"/>
    <property type="evidence" value="ECO:0007669"/>
    <property type="project" value="UniProtKB-KW"/>
</dbReference>
<feature type="domain" description="PD-(D/E)XK endonuclease-like" evidence="4">
    <location>
        <begin position="5"/>
        <end position="250"/>
    </location>
</feature>
<keyword evidence="2" id="KW-0067">ATP-binding</keyword>
<evidence type="ECO:0000313" key="5">
    <source>
        <dbReference type="EMBL" id="NYG38142.1"/>
    </source>
</evidence>
<keyword evidence="6" id="KW-1185">Reference proteome</keyword>
<dbReference type="Proteomes" id="UP000592181">
    <property type="component" value="Unassembled WGS sequence"/>
</dbReference>
<evidence type="ECO:0000313" key="6">
    <source>
        <dbReference type="Proteomes" id="UP000592181"/>
    </source>
</evidence>
<dbReference type="RefSeq" id="WP_179463383.1">
    <property type="nucleotide sequence ID" value="NZ_JACBZX010000001.1"/>
</dbReference>
<dbReference type="GO" id="GO:0004386">
    <property type="term" value="F:helicase activity"/>
    <property type="evidence" value="ECO:0007669"/>
    <property type="project" value="UniProtKB-KW"/>
</dbReference>
<dbReference type="Pfam" id="PF12705">
    <property type="entry name" value="PDDEXK_1"/>
    <property type="match status" value="1"/>
</dbReference>
<evidence type="ECO:0000256" key="3">
    <source>
        <dbReference type="ARBA" id="ARBA00023204"/>
    </source>
</evidence>
<evidence type="ECO:0000259" key="4">
    <source>
        <dbReference type="Pfam" id="PF12705"/>
    </source>
</evidence>
<keyword evidence="5" id="KW-0378">Hydrolase</keyword>
<keyword evidence="5" id="KW-0540">Nuclease</keyword>
<reference evidence="5 6" key="1">
    <citation type="submission" date="2020-07" db="EMBL/GenBank/DDBJ databases">
        <title>Sequencing the genomes of 1000 actinobacteria strains.</title>
        <authorList>
            <person name="Klenk H.-P."/>
        </authorList>
    </citation>
    <scope>NUCLEOTIDE SEQUENCE [LARGE SCALE GENOMIC DNA]</scope>
    <source>
        <strain evidence="5 6">DSM 24723</strain>
    </source>
</reference>
<keyword evidence="2" id="KW-0547">Nucleotide-binding</keyword>
<dbReference type="GO" id="GO:0004527">
    <property type="term" value="F:exonuclease activity"/>
    <property type="evidence" value="ECO:0007669"/>
    <property type="project" value="UniProtKB-KW"/>
</dbReference>
<evidence type="ECO:0000256" key="2">
    <source>
        <dbReference type="ARBA" id="ARBA00022806"/>
    </source>
</evidence>
<gene>
    <name evidence="5" type="ORF">BJY28_002611</name>
</gene>
<keyword evidence="2" id="KW-0347">Helicase</keyword>
<sequence length="298" mass="32938">MTGALSPSRAADFKQCPLKYRFRAIDGLDEPPSPAAARGTLVHAVLEELFELPAPERTPEAAQALVPGRWAAMVQERPELAEMLAADPERDEESWYAEASRLVGRWFELEDPTRLEPAERELRVEADVDGLLLRGIVDRLDVAPTGEVRVVDYKTGRSPSERFESQALFQMKFYALVLWRTTGRVPDLLQLVYLADRQVVRYQPDEHDLRGLERTVRAIWTAIEQASATGDFRPRPSRLCAWCDFKPLCPAFGGTPPTMPVPEVPAVPTGTPTVGVPDVTVAVDDPPALAGETVRSAG</sequence>
<accession>A0A852X450</accession>
<dbReference type="InterPro" id="IPR011604">
    <property type="entry name" value="PDDEXK-like_dom_sf"/>
</dbReference>
<dbReference type="InterPro" id="IPR011335">
    <property type="entry name" value="Restrct_endonuc-II-like"/>
</dbReference>
<comment type="caution">
    <text evidence="5">The sequence shown here is derived from an EMBL/GenBank/DDBJ whole genome shotgun (WGS) entry which is preliminary data.</text>
</comment>
<proteinExistence type="predicted"/>
<dbReference type="InterPro" id="IPR038726">
    <property type="entry name" value="PDDEXK_AddAB-type"/>
</dbReference>
<keyword evidence="1" id="KW-0227">DNA damage</keyword>
<dbReference type="SUPFAM" id="SSF52980">
    <property type="entry name" value="Restriction endonuclease-like"/>
    <property type="match status" value="1"/>
</dbReference>
<dbReference type="EMBL" id="JACBZX010000001">
    <property type="protein sequence ID" value="NYG38142.1"/>
    <property type="molecule type" value="Genomic_DNA"/>
</dbReference>
<organism evidence="5 6">
    <name type="scientific">Janibacter alkaliphilus</name>
    <dbReference type="NCBI Taxonomy" id="1069963"/>
    <lineage>
        <taxon>Bacteria</taxon>
        <taxon>Bacillati</taxon>
        <taxon>Actinomycetota</taxon>
        <taxon>Actinomycetes</taxon>
        <taxon>Micrococcales</taxon>
        <taxon>Intrasporangiaceae</taxon>
        <taxon>Janibacter</taxon>
    </lineage>
</organism>